<dbReference type="AlphaFoldDB" id="A0A4Y7UDR8"/>
<organism evidence="1 2">
    <name type="scientific">Flavobacterium circumlabens</name>
    <dbReference type="NCBI Taxonomy" id="2133765"/>
    <lineage>
        <taxon>Bacteria</taxon>
        <taxon>Pseudomonadati</taxon>
        <taxon>Bacteroidota</taxon>
        <taxon>Flavobacteriia</taxon>
        <taxon>Flavobacteriales</taxon>
        <taxon>Flavobacteriaceae</taxon>
        <taxon>Flavobacterium</taxon>
    </lineage>
</organism>
<reference evidence="1 2" key="1">
    <citation type="journal article" date="2018" name="Syst. Appl. Microbiol.">
        <title>Flavobacterium circumlabens sp. nov. and Flavobacterium cupreum sp. nov., two psychrotrophic species isolated from Antarctic environmental samples.</title>
        <authorList>
            <person name="Kralova S."/>
            <person name="Busse H.J."/>
            <person name="Svec P."/>
            <person name="Maslanova I."/>
            <person name="Stankova E."/>
            <person name="Bartak M."/>
            <person name="Sedlacek I."/>
        </authorList>
    </citation>
    <scope>NUCLEOTIDE SEQUENCE [LARGE SCALE GENOMIC DNA]</scope>
    <source>
        <strain evidence="1 2">CCM 8828</strain>
    </source>
</reference>
<accession>A0A4Y7UDR8</accession>
<evidence type="ECO:0000313" key="2">
    <source>
        <dbReference type="Proteomes" id="UP000298340"/>
    </source>
</evidence>
<evidence type="ECO:0000313" key="1">
    <source>
        <dbReference type="EMBL" id="TEB44610.1"/>
    </source>
</evidence>
<dbReference type="Proteomes" id="UP000298340">
    <property type="component" value="Unassembled WGS sequence"/>
</dbReference>
<sequence>MESIFLYVLIFSQILQIRQIYSFGNGCQPERIRRLITLKSFNSAPSDNHNLEHKKTAEFLQQFNLFSLFFILYSSKKKIKR</sequence>
<comment type="caution">
    <text evidence="1">The sequence shown here is derived from an EMBL/GenBank/DDBJ whole genome shotgun (WGS) entry which is preliminary data.</text>
</comment>
<dbReference type="EMBL" id="QWDN01000002">
    <property type="protein sequence ID" value="TEB44610.1"/>
    <property type="molecule type" value="Genomic_DNA"/>
</dbReference>
<name>A0A4Y7UDR8_9FLAO</name>
<gene>
    <name evidence="1" type="ORF">D0809_05265</name>
</gene>
<protein>
    <submittedName>
        <fullName evidence="1">Uncharacterized protein</fullName>
    </submittedName>
</protein>
<proteinExistence type="predicted"/>